<name>E6PYI1_9ZZZZ</name>
<dbReference type="PANTHER" id="PTHR10434">
    <property type="entry name" value="1-ACYL-SN-GLYCEROL-3-PHOSPHATE ACYLTRANSFERASE"/>
    <property type="match status" value="1"/>
</dbReference>
<dbReference type="GO" id="GO:0003841">
    <property type="term" value="F:1-acylglycerol-3-phosphate O-acyltransferase activity"/>
    <property type="evidence" value="ECO:0007669"/>
    <property type="project" value="UniProtKB-EC"/>
</dbReference>
<evidence type="ECO:0000256" key="2">
    <source>
        <dbReference type="ARBA" id="ARBA00023315"/>
    </source>
</evidence>
<dbReference type="Pfam" id="PF01553">
    <property type="entry name" value="Acyltransferase"/>
    <property type="match status" value="1"/>
</dbReference>
<dbReference type="GO" id="GO:0006654">
    <property type="term" value="P:phosphatidic acid biosynthetic process"/>
    <property type="evidence" value="ECO:0007669"/>
    <property type="project" value="TreeGrafter"/>
</dbReference>
<reference evidence="4" key="1">
    <citation type="submission" date="2009-10" db="EMBL/GenBank/DDBJ databases">
        <title>Diversity of trophic interactions inside an arsenic-rich microbial ecosystem.</title>
        <authorList>
            <person name="Bertin P.N."/>
            <person name="Heinrich-Salmeron A."/>
            <person name="Pelletier E."/>
            <person name="Goulhen-Chollet F."/>
            <person name="Arsene-Ploetze F."/>
            <person name="Gallien S."/>
            <person name="Calteau A."/>
            <person name="Vallenet D."/>
            <person name="Casiot C."/>
            <person name="Chane-Woon-Ming B."/>
            <person name="Giloteaux L."/>
            <person name="Barakat M."/>
            <person name="Bonnefoy V."/>
            <person name="Bruneel O."/>
            <person name="Chandler M."/>
            <person name="Cleiss J."/>
            <person name="Duran R."/>
            <person name="Elbaz-Poulichet F."/>
            <person name="Fonknechten N."/>
            <person name="Lauga B."/>
            <person name="Mornico D."/>
            <person name="Ortet P."/>
            <person name="Schaeffer C."/>
            <person name="Siguier P."/>
            <person name="Alexander Thil Smith A."/>
            <person name="Van Dorsselaer A."/>
            <person name="Weissenbach J."/>
            <person name="Medigue C."/>
            <person name="Le Paslier D."/>
        </authorList>
    </citation>
    <scope>NUCLEOTIDE SEQUENCE</scope>
</reference>
<keyword evidence="2 4" id="KW-0012">Acyltransferase</keyword>
<dbReference type="CDD" id="cd07989">
    <property type="entry name" value="LPLAT_AGPAT-like"/>
    <property type="match status" value="1"/>
</dbReference>
<sequence length="241" mass="26751">MRWRSNLLQAPLFGLGTIAFGSLALFASLWDHSGYLQHRIARLWARFSLWCSWSPLAVEGGEHLRVDGPVVFACNHTSYMDTPVLFSSIPGQFRILAKKELWKLPFIGWYLNRSGQIPVDIDNQRAALSSLSGGVKTLRSGMPVFVFPEGGRTPDGQLQPFMNGAAYLAIRAQVPVVPMALSGVYDLLPMHTKHFFPTQLRLRVGAPIQTTGMTVRDTDALTKQIHSAIDALLDETETMRG</sequence>
<keyword evidence="1 4" id="KW-0808">Transferase</keyword>
<evidence type="ECO:0000256" key="1">
    <source>
        <dbReference type="ARBA" id="ARBA00022679"/>
    </source>
</evidence>
<comment type="caution">
    <text evidence="4">The sequence shown here is derived from an EMBL/GenBank/DDBJ whole genome shotgun (WGS) entry which is preliminary data.</text>
</comment>
<dbReference type="SMART" id="SM00563">
    <property type="entry name" value="PlsC"/>
    <property type="match status" value="1"/>
</dbReference>
<gene>
    <name evidence="4" type="ORF">CARN3_0966</name>
</gene>
<dbReference type="PANTHER" id="PTHR10434:SF11">
    <property type="entry name" value="1-ACYL-SN-GLYCEROL-3-PHOSPHATE ACYLTRANSFERASE"/>
    <property type="match status" value="1"/>
</dbReference>
<dbReference type="EC" id="2.3.1.51" evidence="4"/>
<dbReference type="EMBL" id="CABN01000080">
    <property type="protein sequence ID" value="CBH99990.1"/>
    <property type="molecule type" value="Genomic_DNA"/>
</dbReference>
<dbReference type="InterPro" id="IPR002123">
    <property type="entry name" value="Plipid/glycerol_acylTrfase"/>
</dbReference>
<organism evidence="4">
    <name type="scientific">mine drainage metagenome</name>
    <dbReference type="NCBI Taxonomy" id="410659"/>
    <lineage>
        <taxon>unclassified sequences</taxon>
        <taxon>metagenomes</taxon>
        <taxon>ecological metagenomes</taxon>
    </lineage>
</organism>
<evidence type="ECO:0000313" key="4">
    <source>
        <dbReference type="EMBL" id="CBH99990.1"/>
    </source>
</evidence>
<dbReference type="AlphaFoldDB" id="E6PYI1"/>
<dbReference type="SUPFAM" id="SSF69593">
    <property type="entry name" value="Glycerol-3-phosphate (1)-acyltransferase"/>
    <property type="match status" value="1"/>
</dbReference>
<accession>E6PYI1</accession>
<evidence type="ECO:0000259" key="3">
    <source>
        <dbReference type="SMART" id="SM00563"/>
    </source>
</evidence>
<proteinExistence type="predicted"/>
<protein>
    <submittedName>
        <fullName evidence="4">1-acyl-sn-glycerol-3-phosphate acyltransferase</fullName>
        <ecNumber evidence="4">2.3.1.51</ecNumber>
    </submittedName>
</protein>
<feature type="domain" description="Phospholipid/glycerol acyltransferase" evidence="3">
    <location>
        <begin position="70"/>
        <end position="184"/>
    </location>
</feature>